<evidence type="ECO:0000256" key="8">
    <source>
        <dbReference type="PROSITE-ProRule" id="PRU10072"/>
    </source>
</evidence>
<evidence type="ECO:0000256" key="4">
    <source>
        <dbReference type="ARBA" id="ARBA00023128"/>
    </source>
</evidence>
<reference evidence="12" key="1">
    <citation type="journal article" date="2021" name="Nat. Commun.">
        <title>Genetic determinants of endophytism in the Arabidopsis root mycobiome.</title>
        <authorList>
            <person name="Mesny F."/>
            <person name="Miyauchi S."/>
            <person name="Thiergart T."/>
            <person name="Pickel B."/>
            <person name="Atanasova L."/>
            <person name="Karlsson M."/>
            <person name="Huettel B."/>
            <person name="Barry K.W."/>
            <person name="Haridas S."/>
            <person name="Chen C."/>
            <person name="Bauer D."/>
            <person name="Andreopoulos W."/>
            <person name="Pangilinan J."/>
            <person name="LaButti K."/>
            <person name="Riley R."/>
            <person name="Lipzen A."/>
            <person name="Clum A."/>
            <person name="Drula E."/>
            <person name="Henrissat B."/>
            <person name="Kohler A."/>
            <person name="Grigoriev I.V."/>
            <person name="Martin F.M."/>
            <person name="Hacquard S."/>
        </authorList>
    </citation>
    <scope>NUCLEOTIDE SEQUENCE</scope>
    <source>
        <strain evidence="12">MPI-SDFR-AT-0117</strain>
    </source>
</reference>
<dbReference type="InterPro" id="IPR005122">
    <property type="entry name" value="Uracil-DNA_glycosylase-like"/>
</dbReference>
<dbReference type="EMBL" id="JAGSXJ010000004">
    <property type="protein sequence ID" value="KAH6692334.1"/>
    <property type="molecule type" value="Genomic_DNA"/>
</dbReference>
<dbReference type="InterPro" id="IPR002043">
    <property type="entry name" value="UDG_fam1"/>
</dbReference>
<feature type="compositionally biased region" description="Low complexity" evidence="10">
    <location>
        <begin position="330"/>
        <end position="341"/>
    </location>
</feature>
<dbReference type="GO" id="GO:0005739">
    <property type="term" value="C:mitochondrion"/>
    <property type="evidence" value="ECO:0007669"/>
    <property type="project" value="UniProtKB-SubCell"/>
</dbReference>
<dbReference type="NCBIfam" id="NF003589">
    <property type="entry name" value="PRK05254.1-2"/>
    <property type="match status" value="1"/>
</dbReference>
<dbReference type="CDD" id="cd10027">
    <property type="entry name" value="UDG-F1-like"/>
    <property type="match status" value="1"/>
</dbReference>
<dbReference type="FunFam" id="3.40.470.10:FF:000007">
    <property type="entry name" value="Uracil-DNA glycosylase"/>
    <property type="match status" value="1"/>
</dbReference>
<evidence type="ECO:0000256" key="1">
    <source>
        <dbReference type="ARBA" id="ARBA00008184"/>
    </source>
</evidence>
<dbReference type="Proteomes" id="UP000770015">
    <property type="component" value="Unassembled WGS sequence"/>
</dbReference>
<keyword evidence="6 7" id="KW-0539">Nucleus</keyword>
<dbReference type="SMART" id="SM00986">
    <property type="entry name" value="UDG"/>
    <property type="match status" value="1"/>
</dbReference>
<feature type="compositionally biased region" description="Pro residues" evidence="10">
    <location>
        <begin position="317"/>
        <end position="329"/>
    </location>
</feature>
<dbReference type="PROSITE" id="PS00130">
    <property type="entry name" value="U_DNA_GLYCOSYLASE"/>
    <property type="match status" value="1"/>
</dbReference>
<dbReference type="EC" id="3.2.2.27" evidence="7 9"/>
<dbReference type="NCBIfam" id="NF003592">
    <property type="entry name" value="PRK05254.1-5"/>
    <property type="match status" value="1"/>
</dbReference>
<keyword evidence="2 7" id="KW-0227">DNA damage</keyword>
<evidence type="ECO:0000256" key="3">
    <source>
        <dbReference type="ARBA" id="ARBA00022801"/>
    </source>
</evidence>
<comment type="catalytic activity">
    <reaction evidence="7 9">
        <text>Hydrolyzes single-stranded DNA or mismatched double-stranded DNA and polynucleotides, releasing free uracil.</text>
        <dbReference type="EC" id="3.2.2.27"/>
    </reaction>
</comment>
<dbReference type="SUPFAM" id="SSF52141">
    <property type="entry name" value="Uracil-DNA glycosylase-like"/>
    <property type="match status" value="1"/>
</dbReference>
<dbReference type="NCBIfam" id="NF003588">
    <property type="entry name" value="PRK05254.1-1"/>
    <property type="match status" value="1"/>
</dbReference>
<dbReference type="InterPro" id="IPR036895">
    <property type="entry name" value="Uracil-DNA_glycosylase-like_sf"/>
</dbReference>
<dbReference type="Pfam" id="PF03167">
    <property type="entry name" value="UDG"/>
    <property type="match status" value="1"/>
</dbReference>
<evidence type="ECO:0000256" key="7">
    <source>
        <dbReference type="HAMAP-Rule" id="MF_03166"/>
    </source>
</evidence>
<evidence type="ECO:0000256" key="6">
    <source>
        <dbReference type="ARBA" id="ARBA00023242"/>
    </source>
</evidence>
<accession>A0A9P8VHU1</accession>
<organism evidence="12 13">
    <name type="scientific">Plectosphaerella plurivora</name>
    <dbReference type="NCBI Taxonomy" id="936078"/>
    <lineage>
        <taxon>Eukaryota</taxon>
        <taxon>Fungi</taxon>
        <taxon>Dikarya</taxon>
        <taxon>Ascomycota</taxon>
        <taxon>Pezizomycotina</taxon>
        <taxon>Sordariomycetes</taxon>
        <taxon>Hypocreomycetidae</taxon>
        <taxon>Glomerellales</taxon>
        <taxon>Plectosphaerellaceae</taxon>
        <taxon>Plectosphaerella</taxon>
    </lineage>
</organism>
<keyword evidence="4 7" id="KW-0496">Mitochondrion</keyword>
<feature type="region of interest" description="Disordered" evidence="10">
    <location>
        <begin position="1"/>
        <end position="57"/>
    </location>
</feature>
<evidence type="ECO:0000256" key="2">
    <source>
        <dbReference type="ARBA" id="ARBA00022763"/>
    </source>
</evidence>
<comment type="function">
    <text evidence="7 9">Excises uracil residues from the DNA which can arise as a result of misincorporation of dUMP residues by DNA polymerase or due to deamination of cytosine.</text>
</comment>
<dbReference type="SMART" id="SM00987">
    <property type="entry name" value="UreE_C"/>
    <property type="match status" value="1"/>
</dbReference>
<dbReference type="Gene3D" id="3.40.470.10">
    <property type="entry name" value="Uracil-DNA glycosylase-like domain"/>
    <property type="match status" value="1"/>
</dbReference>
<comment type="caution">
    <text evidence="12">The sequence shown here is derived from an EMBL/GenBank/DDBJ whole genome shotgun (WGS) entry which is preliminary data.</text>
</comment>
<sequence>MSTLKRKAGGPANGTDAKKPKQNGNIMSFFGAPKPAPAVPGAPAADPAESAPPKFDKDKWVAGLTDEQRELLALEINTLHESWLALLKDDVLKKEFLELKRFLKRETDAGKKWFPPAEDIYSWSRHCPFNKVKVVILGQDPYHNVNQAHGLAFSVRPPTPAPPSLKNMYIALKKDYPGFAAPPRRGGLLTPWADRGVLLLNTCLTVRAHEAYSHSNRGWEQFTQRIIDLVAAKRTRGVVFVAWGTPAGKRVIKIDQNRHLVLKSVHPSPLSASRGFFDCGHFRKSNEWLVKRYGEGAEIDWNLGEDGEGEPTVAKPKPTPAPAPTPAPVDTPASAPVSAPKAAEKENVEVPAEAEVDDDKETPSA</sequence>
<name>A0A9P8VHU1_9PEZI</name>
<feature type="compositionally biased region" description="Acidic residues" evidence="10">
    <location>
        <begin position="352"/>
        <end position="365"/>
    </location>
</feature>
<dbReference type="PANTHER" id="PTHR11264:SF0">
    <property type="entry name" value="URACIL-DNA GLYCOSYLASE"/>
    <property type="match status" value="1"/>
</dbReference>
<feature type="compositionally biased region" description="Low complexity" evidence="10">
    <location>
        <begin position="41"/>
        <end position="53"/>
    </location>
</feature>
<evidence type="ECO:0000256" key="5">
    <source>
        <dbReference type="ARBA" id="ARBA00023204"/>
    </source>
</evidence>
<evidence type="ECO:0000313" key="13">
    <source>
        <dbReference type="Proteomes" id="UP000770015"/>
    </source>
</evidence>
<evidence type="ECO:0000313" key="12">
    <source>
        <dbReference type="EMBL" id="KAH6692334.1"/>
    </source>
</evidence>
<comment type="subcellular location">
    <subcellularLocation>
        <location evidence="7">Mitochondrion</location>
    </subcellularLocation>
    <subcellularLocation>
        <location evidence="7">Nucleus</location>
    </subcellularLocation>
</comment>
<keyword evidence="5 7" id="KW-0234">DNA repair</keyword>
<comment type="similarity">
    <text evidence="1 7 9">Belongs to the uracil-DNA glycosylase (UDG) superfamily. UNG family.</text>
</comment>
<dbReference type="NCBIfam" id="TIGR00628">
    <property type="entry name" value="ung"/>
    <property type="match status" value="1"/>
</dbReference>
<keyword evidence="3 7" id="KW-0378">Hydrolase</keyword>
<dbReference type="HAMAP" id="MF_00148">
    <property type="entry name" value="UDG"/>
    <property type="match status" value="1"/>
</dbReference>
<dbReference type="GO" id="GO:0004844">
    <property type="term" value="F:uracil DNA N-glycosylase activity"/>
    <property type="evidence" value="ECO:0007669"/>
    <property type="project" value="UniProtKB-UniRule"/>
</dbReference>
<dbReference type="InterPro" id="IPR018085">
    <property type="entry name" value="Ura-DNA_Glyclase_AS"/>
</dbReference>
<keyword evidence="13" id="KW-1185">Reference proteome</keyword>
<feature type="domain" description="Uracil-DNA glycosylase-like" evidence="11">
    <location>
        <begin position="125"/>
        <end position="289"/>
    </location>
</feature>
<proteinExistence type="inferred from homology"/>
<gene>
    <name evidence="7" type="primary">UNG1</name>
    <name evidence="12" type="ORF">F5X68DRAFT_165296</name>
</gene>
<feature type="region of interest" description="Disordered" evidence="10">
    <location>
        <begin position="301"/>
        <end position="365"/>
    </location>
</feature>
<dbReference type="PANTHER" id="PTHR11264">
    <property type="entry name" value="URACIL-DNA GLYCOSYLASE"/>
    <property type="match status" value="1"/>
</dbReference>
<evidence type="ECO:0000256" key="10">
    <source>
        <dbReference type="SAM" id="MobiDB-lite"/>
    </source>
</evidence>
<dbReference type="GO" id="GO:0005634">
    <property type="term" value="C:nucleus"/>
    <property type="evidence" value="ECO:0007669"/>
    <property type="project" value="UniProtKB-SubCell"/>
</dbReference>
<feature type="active site" description="Proton acceptor" evidence="7 8">
    <location>
        <position position="140"/>
    </location>
</feature>
<dbReference type="GO" id="GO:0097510">
    <property type="term" value="P:base-excision repair, AP site formation via deaminated base removal"/>
    <property type="evidence" value="ECO:0007669"/>
    <property type="project" value="TreeGrafter"/>
</dbReference>
<protein>
    <recommendedName>
        <fullName evidence="7 9">Uracil-DNA glycosylase</fullName>
        <shortName evidence="7">UDG</shortName>
        <ecNumber evidence="7 9">3.2.2.27</ecNumber>
    </recommendedName>
</protein>
<dbReference type="OrthoDB" id="10031947at2759"/>
<evidence type="ECO:0000259" key="11">
    <source>
        <dbReference type="SMART" id="SM00986"/>
    </source>
</evidence>
<dbReference type="AlphaFoldDB" id="A0A9P8VHU1"/>
<evidence type="ECO:0000256" key="9">
    <source>
        <dbReference type="RuleBase" id="RU003780"/>
    </source>
</evidence>